<dbReference type="EMBL" id="DRLD01000233">
    <property type="protein sequence ID" value="HED10724.1"/>
    <property type="molecule type" value="Genomic_DNA"/>
</dbReference>
<dbReference type="PANTHER" id="PTHR38731:SF1">
    <property type="entry name" value="FECR PROTEIN DOMAIN-CONTAINING PROTEIN"/>
    <property type="match status" value="1"/>
</dbReference>
<dbReference type="Pfam" id="PF04773">
    <property type="entry name" value="FecR"/>
    <property type="match status" value="1"/>
</dbReference>
<sequence>MNKKLISLISGTLLLTAMVVGAYSYWDAPKPVAKISFPLGNVLVLPSGKTKLVKAGFNRPLYNGDKIKTQPSARCEIKYNDGSIVRIDERSIYTIERAEIKKKEKKVESFLSVGRIWANIKKLAQNTDQWLLRGPSAVVAVRGTVYRMDAAEDKTSRILVYEGSVNVAPPGWQPGQQQQQGGQNPPGPPQRVQGPTQVKGPSVVSLKEWIEIVKAQQQIVVKPDGSFQKSDFDAVADAKSSWVQWNLERDKLIK</sequence>
<dbReference type="PANTHER" id="PTHR38731">
    <property type="entry name" value="LIPL45-RELATED LIPOPROTEIN-RELATED"/>
    <property type="match status" value="1"/>
</dbReference>
<evidence type="ECO:0000313" key="3">
    <source>
        <dbReference type="EMBL" id="HED10724.1"/>
    </source>
</evidence>
<reference evidence="3" key="1">
    <citation type="journal article" date="2020" name="mSystems">
        <title>Genome- and Community-Level Interaction Insights into Carbon Utilization and Element Cycling Functions of Hydrothermarchaeota in Hydrothermal Sediment.</title>
        <authorList>
            <person name="Zhou Z."/>
            <person name="Liu Y."/>
            <person name="Xu W."/>
            <person name="Pan J."/>
            <person name="Luo Z.H."/>
            <person name="Li M."/>
        </authorList>
    </citation>
    <scope>NUCLEOTIDE SEQUENCE [LARGE SCALE GENOMIC DNA]</scope>
    <source>
        <strain evidence="3">HyVt-456</strain>
    </source>
</reference>
<evidence type="ECO:0000256" key="1">
    <source>
        <dbReference type="SAM" id="MobiDB-lite"/>
    </source>
</evidence>
<feature type="domain" description="FecR protein" evidence="2">
    <location>
        <begin position="65"/>
        <end position="166"/>
    </location>
</feature>
<evidence type="ECO:0000259" key="2">
    <source>
        <dbReference type="Pfam" id="PF04773"/>
    </source>
</evidence>
<dbReference type="Gene3D" id="2.60.120.1440">
    <property type="match status" value="1"/>
</dbReference>
<dbReference type="AlphaFoldDB" id="A0A7V1LZZ6"/>
<feature type="region of interest" description="Disordered" evidence="1">
    <location>
        <begin position="169"/>
        <end position="198"/>
    </location>
</feature>
<dbReference type="InterPro" id="IPR006860">
    <property type="entry name" value="FecR"/>
</dbReference>
<feature type="compositionally biased region" description="Low complexity" evidence="1">
    <location>
        <begin position="169"/>
        <end position="183"/>
    </location>
</feature>
<accession>A0A7V1LZZ6</accession>
<comment type="caution">
    <text evidence="3">The sequence shown here is derived from an EMBL/GenBank/DDBJ whole genome shotgun (WGS) entry which is preliminary data.</text>
</comment>
<name>A0A7V1LZZ6_CALAY</name>
<proteinExistence type="predicted"/>
<organism evidence="3">
    <name type="scientific">Caldithrix abyssi</name>
    <dbReference type="NCBI Taxonomy" id="187145"/>
    <lineage>
        <taxon>Bacteria</taxon>
        <taxon>Pseudomonadati</taxon>
        <taxon>Calditrichota</taxon>
        <taxon>Calditrichia</taxon>
        <taxon>Calditrichales</taxon>
        <taxon>Calditrichaceae</taxon>
        <taxon>Caldithrix</taxon>
    </lineage>
</organism>
<protein>
    <recommendedName>
        <fullName evidence="2">FecR protein domain-containing protein</fullName>
    </recommendedName>
</protein>
<dbReference type="Proteomes" id="UP000886005">
    <property type="component" value="Unassembled WGS sequence"/>
</dbReference>
<gene>
    <name evidence="3" type="ORF">ENJ10_08545</name>
</gene>